<dbReference type="PROSITE" id="PS00141">
    <property type="entry name" value="ASP_PROTEASE"/>
    <property type="match status" value="1"/>
</dbReference>
<keyword evidence="2 6" id="KW-0645">Protease</keyword>
<protein>
    <submittedName>
        <fullName evidence="9">Acid protease</fullName>
    </submittedName>
</protein>
<dbReference type="InterPro" id="IPR021109">
    <property type="entry name" value="Peptidase_aspartic_dom_sf"/>
</dbReference>
<dbReference type="GO" id="GO:0004190">
    <property type="term" value="F:aspartic-type endopeptidase activity"/>
    <property type="evidence" value="ECO:0007669"/>
    <property type="project" value="UniProtKB-KW"/>
</dbReference>
<name>A0A1Y2J148_TRAC3</name>
<keyword evidence="3 6" id="KW-0064">Aspartyl protease</keyword>
<evidence type="ECO:0000256" key="6">
    <source>
        <dbReference type="RuleBase" id="RU000454"/>
    </source>
</evidence>
<feature type="chain" id="PRO_5012666267" evidence="7">
    <location>
        <begin position="21"/>
        <end position="440"/>
    </location>
</feature>
<dbReference type="InterPro" id="IPR001969">
    <property type="entry name" value="Aspartic_peptidase_AS"/>
</dbReference>
<dbReference type="Pfam" id="PF00026">
    <property type="entry name" value="Asp"/>
    <property type="match status" value="1"/>
</dbReference>
<dbReference type="Proteomes" id="UP000193067">
    <property type="component" value="Unassembled WGS sequence"/>
</dbReference>
<gene>
    <name evidence="9" type="ORF">PYCCODRAFT_1360037</name>
</gene>
<evidence type="ECO:0000256" key="7">
    <source>
        <dbReference type="SAM" id="SignalP"/>
    </source>
</evidence>
<dbReference type="PROSITE" id="PS51767">
    <property type="entry name" value="PEPTIDASE_A1"/>
    <property type="match status" value="1"/>
</dbReference>
<dbReference type="PANTHER" id="PTHR47966">
    <property type="entry name" value="BETA-SITE APP-CLEAVING ENZYME, ISOFORM A-RELATED"/>
    <property type="match status" value="1"/>
</dbReference>
<dbReference type="GO" id="GO:0006508">
    <property type="term" value="P:proteolysis"/>
    <property type="evidence" value="ECO:0007669"/>
    <property type="project" value="UniProtKB-KW"/>
</dbReference>
<dbReference type="PRINTS" id="PR00792">
    <property type="entry name" value="PEPSIN"/>
</dbReference>
<dbReference type="InterPro" id="IPR001461">
    <property type="entry name" value="Aspartic_peptidase_A1"/>
</dbReference>
<feature type="active site" evidence="5">
    <location>
        <position position="104"/>
    </location>
</feature>
<dbReference type="PANTHER" id="PTHR47966:SF6">
    <property type="entry name" value="PEPTIDASE A1 DOMAIN-CONTAINING PROTEIN"/>
    <property type="match status" value="1"/>
</dbReference>
<evidence type="ECO:0000256" key="3">
    <source>
        <dbReference type="ARBA" id="ARBA00022750"/>
    </source>
</evidence>
<keyword evidence="4 6" id="KW-0378">Hydrolase</keyword>
<feature type="signal peptide" evidence="7">
    <location>
        <begin position="1"/>
        <end position="20"/>
    </location>
</feature>
<evidence type="ECO:0000256" key="5">
    <source>
        <dbReference type="PIRSR" id="PIRSR601461-1"/>
    </source>
</evidence>
<dbReference type="STRING" id="1353009.A0A1Y2J148"/>
<feature type="domain" description="Peptidase A1" evidence="8">
    <location>
        <begin position="86"/>
        <end position="419"/>
    </location>
</feature>
<evidence type="ECO:0000259" key="8">
    <source>
        <dbReference type="PROSITE" id="PS51767"/>
    </source>
</evidence>
<dbReference type="FunFam" id="2.40.70.10:FF:000115">
    <property type="entry name" value="Lysosomal aspartic protease"/>
    <property type="match status" value="1"/>
</dbReference>
<feature type="active site" evidence="5">
    <location>
        <position position="304"/>
    </location>
</feature>
<proteinExistence type="inferred from homology"/>
<evidence type="ECO:0000256" key="2">
    <source>
        <dbReference type="ARBA" id="ARBA00022670"/>
    </source>
</evidence>
<dbReference type="InterPro" id="IPR034164">
    <property type="entry name" value="Pepsin-like_dom"/>
</dbReference>
<sequence length="440" mass="45686">MVHTSYALLPLFSLVAGIVANPVYLPPPLHIPLTRRANNRNASVERFASHAEHLRAKYGWSNSTLAKRQGKTVGVDIIDQAQDSSYIGTVSIGTPPQSFKVVLDTGSSDLWVAVADCLSCGQTPTFDPAQSSTLQAVTSNTGNTQQVTIRYGSGSVQGTLAQDTVSMAGFTVNPQTLLLVDRMTSGLLDGDVSGIMGLAFEALASTNAVPFWQALATDGQFSSPEISFWLARHLDDENPPDEQSGGVMTLGGTNSTLFTGDVEFVPLTTVGGSPTFWMLEMTGATVQGKTVSIPTGDAALSAIDTGTTLVGGPSDAVKAIYDAIPGSNPVPSMSGFFQYPCSTDVQVSFAFGGKSWPISSADMNLGRISSDQCVGGIFDLTLGSDVSGGGGNPTWVVGDTFLKNVYSVFRANPAAVGFAQLSDAAGGSSGACFSVCGRMA</sequence>
<dbReference type="EMBL" id="KZ084089">
    <property type="protein sequence ID" value="OSD07037.1"/>
    <property type="molecule type" value="Genomic_DNA"/>
</dbReference>
<organism evidence="9 10">
    <name type="scientific">Trametes coccinea (strain BRFM310)</name>
    <name type="common">Pycnoporus coccineus</name>
    <dbReference type="NCBI Taxonomy" id="1353009"/>
    <lineage>
        <taxon>Eukaryota</taxon>
        <taxon>Fungi</taxon>
        <taxon>Dikarya</taxon>
        <taxon>Basidiomycota</taxon>
        <taxon>Agaricomycotina</taxon>
        <taxon>Agaricomycetes</taxon>
        <taxon>Polyporales</taxon>
        <taxon>Polyporaceae</taxon>
        <taxon>Trametes</taxon>
    </lineage>
</organism>
<evidence type="ECO:0000313" key="10">
    <source>
        <dbReference type="Proteomes" id="UP000193067"/>
    </source>
</evidence>
<dbReference type="CDD" id="cd05471">
    <property type="entry name" value="pepsin_like"/>
    <property type="match status" value="1"/>
</dbReference>
<evidence type="ECO:0000313" key="9">
    <source>
        <dbReference type="EMBL" id="OSD07037.1"/>
    </source>
</evidence>
<evidence type="ECO:0000256" key="4">
    <source>
        <dbReference type="ARBA" id="ARBA00022801"/>
    </source>
</evidence>
<dbReference type="InterPro" id="IPR033121">
    <property type="entry name" value="PEPTIDASE_A1"/>
</dbReference>
<dbReference type="Gene3D" id="2.40.70.10">
    <property type="entry name" value="Acid Proteases"/>
    <property type="match status" value="2"/>
</dbReference>
<evidence type="ECO:0000256" key="1">
    <source>
        <dbReference type="ARBA" id="ARBA00007447"/>
    </source>
</evidence>
<dbReference type="OrthoDB" id="771136at2759"/>
<keyword evidence="7" id="KW-0732">Signal</keyword>
<reference evidence="9 10" key="1">
    <citation type="journal article" date="2015" name="Biotechnol. Biofuels">
        <title>Enhanced degradation of softwood versus hardwood by the white-rot fungus Pycnoporus coccineus.</title>
        <authorList>
            <person name="Couturier M."/>
            <person name="Navarro D."/>
            <person name="Chevret D."/>
            <person name="Henrissat B."/>
            <person name="Piumi F."/>
            <person name="Ruiz-Duenas F.J."/>
            <person name="Martinez A.T."/>
            <person name="Grigoriev I.V."/>
            <person name="Riley R."/>
            <person name="Lipzen A."/>
            <person name="Berrin J.G."/>
            <person name="Master E.R."/>
            <person name="Rosso M.N."/>
        </authorList>
    </citation>
    <scope>NUCLEOTIDE SEQUENCE [LARGE SCALE GENOMIC DNA]</scope>
    <source>
        <strain evidence="9 10">BRFM310</strain>
    </source>
</reference>
<dbReference type="SUPFAM" id="SSF50630">
    <property type="entry name" value="Acid proteases"/>
    <property type="match status" value="1"/>
</dbReference>
<comment type="similarity">
    <text evidence="1 6">Belongs to the peptidase A1 family.</text>
</comment>
<dbReference type="AlphaFoldDB" id="A0A1Y2J148"/>
<keyword evidence="10" id="KW-1185">Reference proteome</keyword>
<accession>A0A1Y2J148</accession>